<dbReference type="InterPro" id="IPR025557">
    <property type="entry name" value="DUF4282"/>
</dbReference>
<keyword evidence="1" id="KW-1133">Transmembrane helix</keyword>
<reference evidence="2" key="2">
    <citation type="submission" date="2020-09" db="EMBL/GenBank/DDBJ databases">
        <authorList>
            <person name="Sun Q."/>
            <person name="Kim S."/>
        </authorList>
    </citation>
    <scope>NUCLEOTIDE SEQUENCE</scope>
    <source>
        <strain evidence="2">KCTC 22164</strain>
    </source>
</reference>
<proteinExistence type="predicted"/>
<sequence length="87" mass="9506">MKSLFFFESMITPKVITFIYWLLLLVAVISGVASMFAGYGGISFTSFLLGILYIAGGALGARLWCELVIVLFKINSNLSKMAQASDE</sequence>
<keyword evidence="1" id="KW-0472">Membrane</keyword>
<evidence type="ECO:0000313" key="3">
    <source>
        <dbReference type="Proteomes" id="UP000631300"/>
    </source>
</evidence>
<dbReference type="AlphaFoldDB" id="A0A918MWZ0"/>
<keyword evidence="3" id="KW-1185">Reference proteome</keyword>
<reference evidence="2" key="1">
    <citation type="journal article" date="2014" name="Int. J. Syst. Evol. Microbiol.">
        <title>Complete genome sequence of Corynebacterium casei LMG S-19264T (=DSM 44701T), isolated from a smear-ripened cheese.</title>
        <authorList>
            <consortium name="US DOE Joint Genome Institute (JGI-PGF)"/>
            <person name="Walter F."/>
            <person name="Albersmeier A."/>
            <person name="Kalinowski J."/>
            <person name="Ruckert C."/>
        </authorList>
    </citation>
    <scope>NUCLEOTIDE SEQUENCE</scope>
    <source>
        <strain evidence="2">KCTC 22164</strain>
    </source>
</reference>
<evidence type="ECO:0000313" key="2">
    <source>
        <dbReference type="EMBL" id="GGW79173.1"/>
    </source>
</evidence>
<accession>A0A918MWZ0</accession>
<dbReference type="Proteomes" id="UP000631300">
    <property type="component" value="Unassembled WGS sequence"/>
</dbReference>
<dbReference type="RefSeq" id="WP_189403998.1">
    <property type="nucleotide sequence ID" value="NZ_BMXP01000002.1"/>
</dbReference>
<protein>
    <submittedName>
        <fullName evidence="2">Membrane protein</fullName>
    </submittedName>
</protein>
<keyword evidence="1" id="KW-0812">Transmembrane</keyword>
<dbReference type="EMBL" id="BMXP01000002">
    <property type="protein sequence ID" value="GGW79173.1"/>
    <property type="molecule type" value="Genomic_DNA"/>
</dbReference>
<feature type="transmembrane region" description="Helical" evidence="1">
    <location>
        <begin position="20"/>
        <end position="42"/>
    </location>
</feature>
<evidence type="ECO:0000256" key="1">
    <source>
        <dbReference type="SAM" id="Phobius"/>
    </source>
</evidence>
<feature type="transmembrane region" description="Helical" evidence="1">
    <location>
        <begin position="48"/>
        <end position="72"/>
    </location>
</feature>
<name>A0A918MWZ0_9ALTE</name>
<comment type="caution">
    <text evidence="2">The sequence shown here is derived from an EMBL/GenBank/DDBJ whole genome shotgun (WGS) entry which is preliminary data.</text>
</comment>
<organism evidence="2 3">
    <name type="scientific">Alteromonas halophila</name>
    <dbReference type="NCBI Taxonomy" id="516698"/>
    <lineage>
        <taxon>Bacteria</taxon>
        <taxon>Pseudomonadati</taxon>
        <taxon>Pseudomonadota</taxon>
        <taxon>Gammaproteobacteria</taxon>
        <taxon>Alteromonadales</taxon>
        <taxon>Alteromonadaceae</taxon>
        <taxon>Alteromonas/Salinimonas group</taxon>
        <taxon>Alteromonas</taxon>
    </lineage>
</organism>
<gene>
    <name evidence="2" type="ORF">GCM10007391_09850</name>
</gene>
<dbReference type="Pfam" id="PF14110">
    <property type="entry name" value="DUF4282"/>
    <property type="match status" value="1"/>
</dbReference>